<dbReference type="GO" id="GO:0016491">
    <property type="term" value="F:oxidoreductase activity"/>
    <property type="evidence" value="ECO:0007669"/>
    <property type="project" value="InterPro"/>
</dbReference>
<feature type="region of interest" description="Disordered" evidence="1">
    <location>
        <begin position="219"/>
        <end position="238"/>
    </location>
</feature>
<proteinExistence type="predicted"/>
<sequence length="238" mass="25169">MVTLLDQGFDAVLGAVGLPYSKRIALQGTHLDGVFWGLEFLSEVKAGKTFDLGKQVVIVGGGNVAIDVAMTALRLSGATVGLFCLESREEMPAYAHEVEKAEAEGIEIHPGWGPAAILGSPEKVSGVEFRRCLAVFDEQRNFAPTFDEQQRTTVEADAVVLAIGQAPPESVPREKDGVFLAGDVTGQVSGGGSAVHAVASGRVAAERIDRYLGGDGDMSLRFGDNTPPNPWIGREEGF</sequence>
<feature type="domain" description="FAD/NAD(P)-binding" evidence="2">
    <location>
        <begin position="9"/>
        <end position="170"/>
    </location>
</feature>
<dbReference type="PRINTS" id="PR00469">
    <property type="entry name" value="PNDRDTASEII"/>
</dbReference>
<dbReference type="PANTHER" id="PTHR42783">
    <property type="entry name" value="GLUTAMATE SYNTHASE [NADPH] SMALL CHAIN"/>
    <property type="match status" value="1"/>
</dbReference>
<comment type="caution">
    <text evidence="3">The sequence shown here is derived from an EMBL/GenBank/DDBJ whole genome shotgun (WGS) entry which is preliminary data.</text>
</comment>
<gene>
    <name evidence="3" type="ORF">S01H1_55132</name>
</gene>
<dbReference type="InterPro" id="IPR036188">
    <property type="entry name" value="FAD/NAD-bd_sf"/>
</dbReference>
<evidence type="ECO:0000259" key="2">
    <source>
        <dbReference type="Pfam" id="PF07992"/>
    </source>
</evidence>
<feature type="non-terminal residue" evidence="3">
    <location>
        <position position="238"/>
    </location>
</feature>
<dbReference type="Gene3D" id="3.50.50.60">
    <property type="entry name" value="FAD/NAD(P)-binding domain"/>
    <property type="match status" value="1"/>
</dbReference>
<dbReference type="PANTHER" id="PTHR42783:SF3">
    <property type="entry name" value="GLUTAMATE SYNTHASE [NADPH] SMALL CHAIN-RELATED"/>
    <property type="match status" value="1"/>
</dbReference>
<name>X0WI06_9ZZZZ</name>
<evidence type="ECO:0000313" key="3">
    <source>
        <dbReference type="EMBL" id="GAG22837.1"/>
    </source>
</evidence>
<dbReference type="AlphaFoldDB" id="X0WI06"/>
<evidence type="ECO:0000256" key="1">
    <source>
        <dbReference type="SAM" id="MobiDB-lite"/>
    </source>
</evidence>
<reference evidence="3" key="1">
    <citation type="journal article" date="2014" name="Front. Microbiol.">
        <title>High frequency of phylogenetically diverse reductive dehalogenase-homologous genes in deep subseafloor sedimentary metagenomes.</title>
        <authorList>
            <person name="Kawai M."/>
            <person name="Futagami T."/>
            <person name="Toyoda A."/>
            <person name="Takaki Y."/>
            <person name="Nishi S."/>
            <person name="Hori S."/>
            <person name="Arai W."/>
            <person name="Tsubouchi T."/>
            <person name="Morono Y."/>
            <person name="Uchiyama I."/>
            <person name="Ito T."/>
            <person name="Fujiyama A."/>
            <person name="Inagaki F."/>
            <person name="Takami H."/>
        </authorList>
    </citation>
    <scope>NUCLEOTIDE SEQUENCE</scope>
    <source>
        <strain evidence="3">Expedition CK06-06</strain>
    </source>
</reference>
<dbReference type="InterPro" id="IPR023753">
    <property type="entry name" value="FAD/NAD-binding_dom"/>
</dbReference>
<dbReference type="EMBL" id="BARS01035819">
    <property type="protein sequence ID" value="GAG22837.1"/>
    <property type="molecule type" value="Genomic_DNA"/>
</dbReference>
<protein>
    <recommendedName>
        <fullName evidence="2">FAD/NAD(P)-binding domain-containing protein</fullName>
    </recommendedName>
</protein>
<dbReference type="Pfam" id="PF07992">
    <property type="entry name" value="Pyr_redox_2"/>
    <property type="match status" value="1"/>
</dbReference>
<dbReference type="SUPFAM" id="SSF51905">
    <property type="entry name" value="FAD/NAD(P)-binding domain"/>
    <property type="match status" value="1"/>
</dbReference>
<organism evidence="3">
    <name type="scientific">marine sediment metagenome</name>
    <dbReference type="NCBI Taxonomy" id="412755"/>
    <lineage>
        <taxon>unclassified sequences</taxon>
        <taxon>metagenomes</taxon>
        <taxon>ecological metagenomes</taxon>
    </lineage>
</organism>
<accession>X0WI06</accession>